<organism evidence="2 3">
    <name type="scientific">Crenothrix polyspora</name>
    <dbReference type="NCBI Taxonomy" id="360316"/>
    <lineage>
        <taxon>Bacteria</taxon>
        <taxon>Pseudomonadati</taxon>
        <taxon>Pseudomonadota</taxon>
        <taxon>Gammaproteobacteria</taxon>
        <taxon>Methylococcales</taxon>
        <taxon>Crenotrichaceae</taxon>
        <taxon>Crenothrix</taxon>
    </lineage>
</organism>
<keyword evidence="3" id="KW-1185">Reference proteome</keyword>
<feature type="transmembrane region" description="Helical" evidence="1">
    <location>
        <begin position="36"/>
        <end position="55"/>
    </location>
</feature>
<reference evidence="3" key="1">
    <citation type="submission" date="2017-02" db="EMBL/GenBank/DDBJ databases">
        <authorList>
            <person name="Daims H."/>
        </authorList>
    </citation>
    <scope>NUCLEOTIDE SEQUENCE [LARGE SCALE GENOMIC DNA]</scope>
</reference>
<evidence type="ECO:0000313" key="3">
    <source>
        <dbReference type="Proteomes" id="UP000195442"/>
    </source>
</evidence>
<dbReference type="EMBL" id="FUKJ01000136">
    <property type="protein sequence ID" value="SJM91388.1"/>
    <property type="molecule type" value="Genomic_DNA"/>
</dbReference>
<dbReference type="Pfam" id="PF06961">
    <property type="entry name" value="DUF1294"/>
    <property type="match status" value="1"/>
</dbReference>
<evidence type="ECO:0000313" key="2">
    <source>
        <dbReference type="EMBL" id="SJM91388.1"/>
    </source>
</evidence>
<keyword evidence="1" id="KW-1133">Transmembrane helix</keyword>
<sequence>MWRIPEKSLHTLELLGGWPGALLAQRTLRHKNRKPSYQVVFWLIVGLHVAGLAQLR</sequence>
<protein>
    <submittedName>
        <fullName evidence="2">Cold-shock protein</fullName>
    </submittedName>
</protein>
<dbReference type="PIRSF" id="PIRSF002599">
    <property type="entry name" value="Cold_shock_A"/>
    <property type="match status" value="1"/>
</dbReference>
<keyword evidence="1" id="KW-0812">Transmembrane</keyword>
<dbReference type="Proteomes" id="UP000195442">
    <property type="component" value="Unassembled WGS sequence"/>
</dbReference>
<accession>A0A1R4H535</accession>
<keyword evidence="1" id="KW-0472">Membrane</keyword>
<proteinExistence type="predicted"/>
<name>A0A1R4H535_9GAMM</name>
<dbReference type="InterPro" id="IPR012156">
    <property type="entry name" value="Cold_shock_CspA"/>
</dbReference>
<evidence type="ECO:0000256" key="1">
    <source>
        <dbReference type="SAM" id="Phobius"/>
    </source>
</evidence>
<dbReference type="AlphaFoldDB" id="A0A1R4H535"/>
<dbReference type="GO" id="GO:0003676">
    <property type="term" value="F:nucleic acid binding"/>
    <property type="evidence" value="ECO:0007669"/>
    <property type="project" value="InterPro"/>
</dbReference>
<dbReference type="InterPro" id="IPR010718">
    <property type="entry name" value="DUF1294"/>
</dbReference>
<gene>
    <name evidence="2" type="ORF">CRENPOLYSF2_2200007</name>
</gene>